<reference evidence="9" key="1">
    <citation type="journal article" date="2010" name="PLoS ONE">
        <title>The Arthrobacter arilaitensis Re117 genome sequence reveals its genetic adaptation to the surface of cheese.</title>
        <authorList>
            <person name="Monnet C."/>
            <person name="Loux V."/>
            <person name="Gibrat J.F."/>
            <person name="Spinnler E."/>
            <person name="Barbe V."/>
            <person name="Vacherie B."/>
            <person name="Gavory F."/>
            <person name="Gourbeyre E."/>
            <person name="Siguier P."/>
            <person name="Chandler M."/>
            <person name="Elleuch R."/>
            <person name="Irlinger F."/>
            <person name="Vallaeys T."/>
        </authorList>
    </citation>
    <scope>NUCLEOTIDE SEQUENCE</scope>
    <source>
        <strain evidence="9">DSM 16368 / CIP 108037 / IAM 15318 / JCM 13566 / Re117</strain>
    </source>
</reference>
<feature type="transmembrane region" description="Helical" evidence="7">
    <location>
        <begin position="328"/>
        <end position="353"/>
    </location>
</feature>
<evidence type="ECO:0000256" key="6">
    <source>
        <dbReference type="SAM" id="MobiDB-lite"/>
    </source>
</evidence>
<keyword evidence="9" id="KW-1185">Reference proteome</keyword>
<dbReference type="RefSeq" id="WP_013348745.1">
    <property type="nucleotide sequence ID" value="NC_014550.1"/>
</dbReference>
<dbReference type="PANTHER" id="PTHR30250:SF11">
    <property type="entry name" value="O-ANTIGEN TRANSPORTER-RELATED"/>
    <property type="match status" value="1"/>
</dbReference>
<evidence type="ECO:0000256" key="2">
    <source>
        <dbReference type="ARBA" id="ARBA00022475"/>
    </source>
</evidence>
<keyword evidence="2" id="KW-1003">Cell membrane</keyword>
<dbReference type="EMBL" id="FQ311875">
    <property type="protein sequence ID" value="CBT75604.1"/>
    <property type="molecule type" value="Genomic_DNA"/>
</dbReference>
<evidence type="ECO:0000256" key="4">
    <source>
        <dbReference type="ARBA" id="ARBA00022989"/>
    </source>
</evidence>
<reference evidence="9" key="2">
    <citation type="submission" date="2010-07" db="EMBL/GenBank/DDBJ databases">
        <title>Complete genome sequence of Arthrobacter arilaitensis (strain DSM 16368 / CIP 108037 / JCM 13566 / Re117).</title>
        <authorList>
            <person name="Genoscope."/>
        </authorList>
    </citation>
    <scope>NUCLEOTIDE SEQUENCE [LARGE SCALE GENOMIC DNA]</scope>
    <source>
        <strain evidence="9">DSM 16368 / CIP 108037 / IAM 15318 / JCM 13566 / Re117</strain>
    </source>
</reference>
<dbReference type="InterPro" id="IPR050833">
    <property type="entry name" value="Poly_Biosynth_Transport"/>
</dbReference>
<feature type="transmembrane region" description="Helical" evidence="7">
    <location>
        <begin position="359"/>
        <end position="380"/>
    </location>
</feature>
<feature type="transmembrane region" description="Helical" evidence="7">
    <location>
        <begin position="263"/>
        <end position="283"/>
    </location>
</feature>
<feature type="transmembrane region" description="Helical" evidence="7">
    <location>
        <begin position="59"/>
        <end position="78"/>
    </location>
</feature>
<dbReference type="PANTHER" id="PTHR30250">
    <property type="entry name" value="PST FAMILY PREDICTED COLANIC ACID TRANSPORTER"/>
    <property type="match status" value="1"/>
</dbReference>
<evidence type="ECO:0000313" key="9">
    <source>
        <dbReference type="Proteomes" id="UP000006878"/>
    </source>
</evidence>
<evidence type="ECO:0000256" key="3">
    <source>
        <dbReference type="ARBA" id="ARBA00022692"/>
    </source>
</evidence>
<evidence type="ECO:0000256" key="1">
    <source>
        <dbReference type="ARBA" id="ARBA00004651"/>
    </source>
</evidence>
<dbReference type="GeneID" id="303184990"/>
<accession>A0ABP1U283</accession>
<keyword evidence="4 7" id="KW-1133">Transmembrane helix</keyword>
<feature type="transmembrane region" description="Helical" evidence="7">
    <location>
        <begin position="289"/>
        <end position="308"/>
    </location>
</feature>
<keyword evidence="3 7" id="KW-0812">Transmembrane</keyword>
<comment type="subcellular location">
    <subcellularLocation>
        <location evidence="1">Cell membrane</location>
        <topology evidence="1">Multi-pass membrane protein</topology>
    </subcellularLocation>
</comment>
<sequence length="518" mass="54583">MNVGDGSSATSKSKNPHQQLGGVAKSGIISLTGSMTSAIMGFGLILVLGRLLGESQAGIVLQSIAVFSIALAVARLGMDTTGVWLLPRLKLSEPALIRPAVFRLLVPTAALGMLGGLVLWFGAPLLASEQGGAAELVSSVRAMAWALPAGAVMMVALQITRGLGNINPFALIGNVFVPTLRPLFAVLVVAVGGTAVAVSISWAIPLLLGAIAALWVAGRRVKKASLLTADPQIQDPSAGKPIGHRIWGFAMPRWYASILEQSITWFDVVVVGFIAGASAAGVYGAASRFVTAGLIISTAMRIVVSPRFSSLLAQGKRTEVQHLYTTTITWVVLFGTPIFVVFGFFPQTILGWLGDGFETGAGVLLMLSAATVGCMMFGNADSLLMMSGRSGLLALNKSIVLALNIVGNLVLIPIWGIEGAAVVWSVSMLLNCLLAATQNKLTLGIGWESKPILYSVFVALACSAIPCYVFTRFMGQSTLSLVIAVPVLLTFLAFWCFMDRRRLGLADLMRIRRATPID</sequence>
<dbReference type="Proteomes" id="UP000006878">
    <property type="component" value="Chromosome"/>
</dbReference>
<name>A0ABP1U283_GLUAR</name>
<feature type="transmembrane region" description="Helical" evidence="7">
    <location>
        <begin position="28"/>
        <end position="52"/>
    </location>
</feature>
<feature type="transmembrane region" description="Helical" evidence="7">
    <location>
        <begin position="421"/>
        <end position="439"/>
    </location>
</feature>
<feature type="compositionally biased region" description="Polar residues" evidence="6">
    <location>
        <begin position="1"/>
        <end position="18"/>
    </location>
</feature>
<feature type="transmembrane region" description="Helical" evidence="7">
    <location>
        <begin position="451"/>
        <end position="471"/>
    </location>
</feature>
<keyword evidence="5 7" id="KW-0472">Membrane</keyword>
<protein>
    <submittedName>
        <fullName evidence="8">Conserved hypothetical membrane protein</fullName>
    </submittedName>
</protein>
<gene>
    <name evidence="8" type="ordered locus">AARI_13950</name>
</gene>
<dbReference type="Pfam" id="PF01943">
    <property type="entry name" value="Polysacc_synt"/>
    <property type="match status" value="1"/>
</dbReference>
<feature type="transmembrane region" description="Helical" evidence="7">
    <location>
        <begin position="392"/>
        <end position="415"/>
    </location>
</feature>
<dbReference type="CDD" id="cd13128">
    <property type="entry name" value="MATE_Wzx_like"/>
    <property type="match status" value="1"/>
</dbReference>
<feature type="transmembrane region" description="Helical" evidence="7">
    <location>
        <begin position="100"/>
        <end position="121"/>
    </location>
</feature>
<feature type="region of interest" description="Disordered" evidence="6">
    <location>
        <begin position="1"/>
        <end position="20"/>
    </location>
</feature>
<evidence type="ECO:0000313" key="8">
    <source>
        <dbReference type="EMBL" id="CBT75604.1"/>
    </source>
</evidence>
<evidence type="ECO:0000256" key="7">
    <source>
        <dbReference type="SAM" id="Phobius"/>
    </source>
</evidence>
<organism evidence="8 9">
    <name type="scientific">Glutamicibacter arilaitensis (strain DSM 16368 / CIP 108037 / IAM 15318 / JCM 13566 / NCIMB 14258 / Re117)</name>
    <name type="common">Arthrobacter arilaitensis</name>
    <dbReference type="NCBI Taxonomy" id="861360"/>
    <lineage>
        <taxon>Bacteria</taxon>
        <taxon>Bacillati</taxon>
        <taxon>Actinomycetota</taxon>
        <taxon>Actinomycetes</taxon>
        <taxon>Micrococcales</taxon>
        <taxon>Micrococcaceae</taxon>
        <taxon>Glutamicibacter</taxon>
    </lineage>
</organism>
<feature type="transmembrane region" description="Helical" evidence="7">
    <location>
        <begin position="142"/>
        <end position="163"/>
    </location>
</feature>
<dbReference type="InterPro" id="IPR002797">
    <property type="entry name" value="Polysacc_synth"/>
</dbReference>
<proteinExistence type="predicted"/>
<evidence type="ECO:0000256" key="5">
    <source>
        <dbReference type="ARBA" id="ARBA00023136"/>
    </source>
</evidence>
<feature type="transmembrane region" description="Helical" evidence="7">
    <location>
        <begin position="477"/>
        <end position="498"/>
    </location>
</feature>
<feature type="transmembrane region" description="Helical" evidence="7">
    <location>
        <begin position="183"/>
        <end position="216"/>
    </location>
</feature>